<reference evidence="6 7" key="1">
    <citation type="submission" date="2017-05" db="EMBL/GenBank/DDBJ databases">
        <authorList>
            <person name="Varghese N."/>
            <person name="Submissions S."/>
        </authorList>
    </citation>
    <scope>NUCLEOTIDE SEQUENCE [LARGE SCALE GENOMIC DNA]</scope>
    <source>
        <strain evidence="6 7">DSM 27040</strain>
    </source>
</reference>
<dbReference type="PROSITE" id="PS51352">
    <property type="entry name" value="THIOREDOXIN_2"/>
    <property type="match status" value="1"/>
</dbReference>
<keyword evidence="4" id="KW-0676">Redox-active center</keyword>
<gene>
    <name evidence="6" type="ORF">SAMN06265379_102156</name>
</gene>
<dbReference type="GO" id="GO:0017004">
    <property type="term" value="P:cytochrome complex assembly"/>
    <property type="evidence" value="ECO:0007669"/>
    <property type="project" value="UniProtKB-KW"/>
</dbReference>
<evidence type="ECO:0000256" key="1">
    <source>
        <dbReference type="ARBA" id="ARBA00004196"/>
    </source>
</evidence>
<evidence type="ECO:0000259" key="5">
    <source>
        <dbReference type="PROSITE" id="PS51352"/>
    </source>
</evidence>
<dbReference type="EMBL" id="FXTB01000002">
    <property type="protein sequence ID" value="SMO51650.1"/>
    <property type="molecule type" value="Genomic_DNA"/>
</dbReference>
<dbReference type="PANTHER" id="PTHR42852">
    <property type="entry name" value="THIOL:DISULFIDE INTERCHANGE PROTEIN DSBE"/>
    <property type="match status" value="1"/>
</dbReference>
<dbReference type="Pfam" id="PF00578">
    <property type="entry name" value="AhpC-TSA"/>
    <property type="match status" value="1"/>
</dbReference>
<proteinExistence type="predicted"/>
<feature type="domain" description="Thioredoxin" evidence="5">
    <location>
        <begin position="253"/>
        <end position="391"/>
    </location>
</feature>
<dbReference type="InterPro" id="IPR050553">
    <property type="entry name" value="Thioredoxin_ResA/DsbE_sf"/>
</dbReference>
<protein>
    <submittedName>
        <fullName evidence="6">Peroxiredoxin</fullName>
    </submittedName>
</protein>
<dbReference type="CDD" id="cd02966">
    <property type="entry name" value="TlpA_like_family"/>
    <property type="match status" value="1"/>
</dbReference>
<dbReference type="InterPro" id="IPR036249">
    <property type="entry name" value="Thioredoxin-like_sf"/>
</dbReference>
<keyword evidence="3" id="KW-1015">Disulfide bond</keyword>
<keyword evidence="7" id="KW-1185">Reference proteome</keyword>
<dbReference type="AlphaFoldDB" id="A0A521BYS0"/>
<evidence type="ECO:0000256" key="4">
    <source>
        <dbReference type="ARBA" id="ARBA00023284"/>
    </source>
</evidence>
<keyword evidence="2" id="KW-0201">Cytochrome c-type biogenesis</keyword>
<dbReference type="Proteomes" id="UP000319040">
    <property type="component" value="Unassembled WGS sequence"/>
</dbReference>
<dbReference type="InterPro" id="IPR025380">
    <property type="entry name" value="DUF4369"/>
</dbReference>
<dbReference type="InterPro" id="IPR013766">
    <property type="entry name" value="Thioredoxin_domain"/>
</dbReference>
<dbReference type="RefSeq" id="WP_246095473.1">
    <property type="nucleotide sequence ID" value="NZ_FXTB01000002.1"/>
</dbReference>
<accession>A0A521BYS0</accession>
<name>A0A521BYS0_SACCC</name>
<evidence type="ECO:0000256" key="3">
    <source>
        <dbReference type="ARBA" id="ARBA00023157"/>
    </source>
</evidence>
<dbReference type="GO" id="GO:0030313">
    <property type="term" value="C:cell envelope"/>
    <property type="evidence" value="ECO:0007669"/>
    <property type="project" value="UniProtKB-SubCell"/>
</dbReference>
<sequence>MNILRTVLFAAILFAMGSCGNKNQLKVSGKILSAEGKTLYLQHLNLDGVTPLDSAILGKKGTFKFSVPRLKHPTFMLLKLSENNLITLLADSTEKIEVLADAKNLETSYTVSGSMGSSYVKTLNSKLQSTKNDIDSLITKYNALPQSESEDGDKLRQSLQETVNKQKDFIYDFVMNNPRSFASYYAIFQRFDDGTLILDPNNKKDLNMYATVATSLNLIYPEAERVEQLKNFVLSVKREQRSQLLSDKMLSEAKGVSSIPEIEEENLQGEKVKLSSLKGKLVLLSFWASWDAKSVQENKRLLSIYKKYNSKGFEIYQVSLDKSKLLWEDAIKKDQLPWINVSDLQYTNSYPARLYNVQQLPGNYLISREGEIIGKNLFGRVLDEKLNDLLN</sequence>
<evidence type="ECO:0000313" key="6">
    <source>
        <dbReference type="EMBL" id="SMO51650.1"/>
    </source>
</evidence>
<comment type="subcellular location">
    <subcellularLocation>
        <location evidence="1">Cell envelope</location>
    </subcellularLocation>
</comment>
<dbReference type="Gene3D" id="3.40.30.10">
    <property type="entry name" value="Glutaredoxin"/>
    <property type="match status" value="1"/>
</dbReference>
<dbReference type="SUPFAM" id="SSF52833">
    <property type="entry name" value="Thioredoxin-like"/>
    <property type="match status" value="1"/>
</dbReference>
<dbReference type="PANTHER" id="PTHR42852:SF6">
    <property type="entry name" value="THIOL:DISULFIDE INTERCHANGE PROTEIN DSBE"/>
    <property type="match status" value="1"/>
</dbReference>
<evidence type="ECO:0000313" key="7">
    <source>
        <dbReference type="Proteomes" id="UP000319040"/>
    </source>
</evidence>
<evidence type="ECO:0000256" key="2">
    <source>
        <dbReference type="ARBA" id="ARBA00022748"/>
    </source>
</evidence>
<dbReference type="PROSITE" id="PS51257">
    <property type="entry name" value="PROKAR_LIPOPROTEIN"/>
    <property type="match status" value="1"/>
</dbReference>
<dbReference type="Pfam" id="PF14289">
    <property type="entry name" value="DUF4369"/>
    <property type="match status" value="1"/>
</dbReference>
<organism evidence="6 7">
    <name type="scientific">Saccharicrinis carchari</name>
    <dbReference type="NCBI Taxonomy" id="1168039"/>
    <lineage>
        <taxon>Bacteria</taxon>
        <taxon>Pseudomonadati</taxon>
        <taxon>Bacteroidota</taxon>
        <taxon>Bacteroidia</taxon>
        <taxon>Marinilabiliales</taxon>
        <taxon>Marinilabiliaceae</taxon>
        <taxon>Saccharicrinis</taxon>
    </lineage>
</organism>
<dbReference type="InterPro" id="IPR000866">
    <property type="entry name" value="AhpC/TSA"/>
</dbReference>